<dbReference type="STRING" id="226505.SAMN05444394_0765"/>
<sequence>MFVFFMGIEINSLKKLISAKELNERFPPPQFFPVLNRGKRMVREFKKSPVNRAKKFLISQSVAQSPLK</sequence>
<evidence type="ECO:0000313" key="1">
    <source>
        <dbReference type="EMBL" id="SIN68990.1"/>
    </source>
</evidence>
<dbReference type="Proteomes" id="UP000185221">
    <property type="component" value="Unassembled WGS sequence"/>
</dbReference>
<dbReference type="AlphaFoldDB" id="A0A1N6DDU4"/>
<proteinExistence type="predicted"/>
<evidence type="ECO:0000313" key="2">
    <source>
        <dbReference type="Proteomes" id="UP000185221"/>
    </source>
</evidence>
<reference evidence="2" key="1">
    <citation type="submission" date="2016-11" db="EMBL/GenBank/DDBJ databases">
        <authorList>
            <person name="Varghese N."/>
            <person name="Submissions S."/>
        </authorList>
    </citation>
    <scope>NUCLEOTIDE SEQUENCE [LARGE SCALE GENOMIC DNA]</scope>
    <source>
        <strain evidence="2">DSM 15292</strain>
    </source>
</reference>
<keyword evidence="2" id="KW-1185">Reference proteome</keyword>
<protein>
    <submittedName>
        <fullName evidence="1">Uncharacterized protein</fullName>
    </submittedName>
</protein>
<accession>A0A1N6DDU4</accession>
<dbReference type="EMBL" id="FSRC01000001">
    <property type="protein sequence ID" value="SIN68990.1"/>
    <property type="molecule type" value="Genomic_DNA"/>
</dbReference>
<organism evidence="1 2">
    <name type="scientific">Algoriphagus halophilus</name>
    <dbReference type="NCBI Taxonomy" id="226505"/>
    <lineage>
        <taxon>Bacteria</taxon>
        <taxon>Pseudomonadati</taxon>
        <taxon>Bacteroidota</taxon>
        <taxon>Cytophagia</taxon>
        <taxon>Cytophagales</taxon>
        <taxon>Cyclobacteriaceae</taxon>
        <taxon>Algoriphagus</taxon>
    </lineage>
</organism>
<gene>
    <name evidence="1" type="ORF">SAMN05444394_0765</name>
</gene>
<name>A0A1N6DDU4_9BACT</name>